<comment type="caution">
    <text evidence="2">The sequence shown here is derived from an EMBL/GenBank/DDBJ whole genome shotgun (WGS) entry which is preliminary data.</text>
</comment>
<dbReference type="EMBL" id="JACU01000007">
    <property type="protein sequence ID" value="KMS53625.1"/>
    <property type="molecule type" value="Genomic_DNA"/>
</dbReference>
<proteinExistence type="predicted"/>
<feature type="region of interest" description="Disordered" evidence="1">
    <location>
        <begin position="1"/>
        <end position="34"/>
    </location>
</feature>
<gene>
    <name evidence="2" type="ORF">V474_22940</name>
</gene>
<evidence type="ECO:0000313" key="3">
    <source>
        <dbReference type="Proteomes" id="UP000052268"/>
    </source>
</evidence>
<dbReference type="PATRIC" id="fig|1114963.3.peg.3428"/>
<keyword evidence="3" id="KW-1185">Reference proteome</keyword>
<feature type="compositionally biased region" description="Polar residues" evidence="1">
    <location>
        <begin position="21"/>
        <end position="32"/>
    </location>
</feature>
<accession>A0A0J8AFG4</accession>
<dbReference type="Proteomes" id="UP000052268">
    <property type="component" value="Unassembled WGS sequence"/>
</dbReference>
<dbReference type="AlphaFoldDB" id="A0A0J8AFG4"/>
<evidence type="ECO:0000256" key="1">
    <source>
        <dbReference type="SAM" id="MobiDB-lite"/>
    </source>
</evidence>
<organism evidence="2 3">
    <name type="scientific">Novosphingobium barchaimii LL02</name>
    <dbReference type="NCBI Taxonomy" id="1114963"/>
    <lineage>
        <taxon>Bacteria</taxon>
        <taxon>Pseudomonadati</taxon>
        <taxon>Pseudomonadota</taxon>
        <taxon>Alphaproteobacteria</taxon>
        <taxon>Sphingomonadales</taxon>
        <taxon>Sphingomonadaceae</taxon>
        <taxon>Novosphingobium</taxon>
    </lineage>
</organism>
<reference evidence="2 3" key="1">
    <citation type="journal article" date="2015" name="G3 (Bethesda)">
        <title>Insights into Ongoing Evolution of the Hexachlorocyclohexane Catabolic Pathway from Comparative Genomics of Ten Sphingomonadaceae Strains.</title>
        <authorList>
            <person name="Pearce S.L."/>
            <person name="Oakeshott J.G."/>
            <person name="Pandey G."/>
        </authorList>
    </citation>
    <scope>NUCLEOTIDE SEQUENCE [LARGE SCALE GENOMIC DNA]</scope>
    <source>
        <strain evidence="2 3">LL02</strain>
    </source>
</reference>
<evidence type="ECO:0000313" key="2">
    <source>
        <dbReference type="EMBL" id="KMS53625.1"/>
    </source>
</evidence>
<sequence>MSASDIVRAARTTSRRAGWLESSNPMNCSPTISPRRPIACRAREVYKATGQFGGELNYFSDRILKGRAVEPDGEEGLANLLVIASLAGWSRSKRWSASAASIPMNRNSA</sequence>
<name>A0A0J8AFG4_9SPHN</name>
<protein>
    <submittedName>
        <fullName evidence="2">Uncharacterized protein</fullName>
    </submittedName>
</protein>